<feature type="region of interest" description="Disordered" evidence="1">
    <location>
        <begin position="254"/>
        <end position="295"/>
    </location>
</feature>
<keyword evidence="4" id="KW-1185">Reference proteome</keyword>
<feature type="compositionally biased region" description="Basic residues" evidence="1">
    <location>
        <begin position="114"/>
        <end position="126"/>
    </location>
</feature>
<name>A0ABN8LKA1_9CNID</name>
<accession>A0ABN8LKA1</accession>
<evidence type="ECO:0000313" key="4">
    <source>
        <dbReference type="Proteomes" id="UP001159427"/>
    </source>
</evidence>
<feature type="compositionally biased region" description="Basic and acidic residues" evidence="1">
    <location>
        <begin position="70"/>
        <end position="92"/>
    </location>
</feature>
<sequence>MAAKDGESCKQCKRWTKYRCIRCKVAICNLCSEPEMDESVDGWIGGKSVGYCFECETVRPVTESPIASRHSYEEVEGKEDAADEVHSEKESAVDSDDDDEDDEDESLSRGLFEKKRKSQKCSKNKSGRKARWSQSLLGDLVDIVISNDYYRNKLILTNTKNQKNGEIYKKVLVELKERAAVRNEEVPFDHVQLRTKFKKAIAECKKTSLTMKTSTGIKRFIDEKGYGPWFNSLFAIVKTRDACRPELAVEPSFVRTQSPCLPDSEASAAEASPGTSSSESKERVVAPRRRKRKTDESLHEAIDLIKTAINNDPVKEVLSYMSDQAQKSREHELNMLQMLLQAMPTQQVQPTLQERATAAANFHGLNGSDSRQYGNQMSSSVHPGDLNYQNFWFS</sequence>
<dbReference type="EMBL" id="CALNXI010000032">
    <property type="protein sequence ID" value="CAH3015975.1"/>
    <property type="molecule type" value="Genomic_DNA"/>
</dbReference>
<feature type="compositionally biased region" description="Acidic residues" evidence="1">
    <location>
        <begin position="93"/>
        <end position="105"/>
    </location>
</feature>
<feature type="compositionally biased region" description="Low complexity" evidence="1">
    <location>
        <begin position="264"/>
        <end position="278"/>
    </location>
</feature>
<feature type="region of interest" description="Disordered" evidence="1">
    <location>
        <begin position="66"/>
        <end position="126"/>
    </location>
</feature>
<comment type="caution">
    <text evidence="2">The sequence shown here is derived from an EMBL/GenBank/DDBJ whole genome shotgun (WGS) entry which is preliminary data.</text>
</comment>
<protein>
    <submittedName>
        <fullName evidence="2">Uncharacterized protein</fullName>
    </submittedName>
</protein>
<evidence type="ECO:0000256" key="1">
    <source>
        <dbReference type="SAM" id="MobiDB-lite"/>
    </source>
</evidence>
<evidence type="ECO:0000313" key="2">
    <source>
        <dbReference type="EMBL" id="CAH3015975.1"/>
    </source>
</evidence>
<proteinExistence type="predicted"/>
<gene>
    <name evidence="3" type="ORF">PEVE_00023083</name>
    <name evidence="2" type="ORF">PEVE_00024009</name>
</gene>
<dbReference type="EMBL" id="CALNXI010003062">
    <property type="protein sequence ID" value="CAH3192016.1"/>
    <property type="molecule type" value="Genomic_DNA"/>
</dbReference>
<organism evidence="2 4">
    <name type="scientific">Porites evermanni</name>
    <dbReference type="NCBI Taxonomy" id="104178"/>
    <lineage>
        <taxon>Eukaryota</taxon>
        <taxon>Metazoa</taxon>
        <taxon>Cnidaria</taxon>
        <taxon>Anthozoa</taxon>
        <taxon>Hexacorallia</taxon>
        <taxon>Scleractinia</taxon>
        <taxon>Fungiina</taxon>
        <taxon>Poritidae</taxon>
        <taxon>Porites</taxon>
    </lineage>
</organism>
<reference evidence="2 4" key="1">
    <citation type="submission" date="2022-05" db="EMBL/GenBank/DDBJ databases">
        <authorList>
            <consortium name="Genoscope - CEA"/>
            <person name="William W."/>
        </authorList>
    </citation>
    <scope>NUCLEOTIDE SEQUENCE [LARGE SCALE GENOMIC DNA]</scope>
</reference>
<dbReference type="Proteomes" id="UP001159427">
    <property type="component" value="Unassembled WGS sequence"/>
</dbReference>
<evidence type="ECO:0000313" key="3">
    <source>
        <dbReference type="EMBL" id="CAH3192016.1"/>
    </source>
</evidence>